<protein>
    <submittedName>
        <fullName evidence="1">Uncharacterized protein</fullName>
    </submittedName>
</protein>
<evidence type="ECO:0000313" key="1">
    <source>
        <dbReference type="EMBL" id="CAG2005416.1"/>
    </source>
</evidence>
<reference evidence="1" key="2">
    <citation type="submission" date="2021-03" db="EMBL/GenBank/DDBJ databases">
        <authorList>
            <person name="Alouane T."/>
            <person name="Langin T."/>
            <person name="Bonhomme L."/>
        </authorList>
    </citation>
    <scope>NUCLEOTIDE SEQUENCE</scope>
    <source>
        <strain evidence="1">MDC_Fg202</strain>
    </source>
</reference>
<dbReference type="EMBL" id="CAAKMV010000130">
    <property type="protein sequence ID" value="VIO57958.1"/>
    <property type="molecule type" value="Genomic_DNA"/>
</dbReference>
<accession>A0A4U9FD42</accession>
<evidence type="ECO:0000313" key="2">
    <source>
        <dbReference type="EMBL" id="VIO57958.1"/>
    </source>
</evidence>
<dbReference type="EMBL" id="CAJPIJ010000183">
    <property type="protein sequence ID" value="CAG2005416.1"/>
    <property type="molecule type" value="Genomic_DNA"/>
</dbReference>
<dbReference type="AlphaFoldDB" id="A0A4U9FD42"/>
<dbReference type="Proteomes" id="UP000746612">
    <property type="component" value="Unassembled WGS sequence"/>
</dbReference>
<evidence type="ECO:0000313" key="3">
    <source>
        <dbReference type="Proteomes" id="UP000746612"/>
    </source>
</evidence>
<name>A0A4U9FD42_GIBZA</name>
<sequence>MFWDGSSQVGTCLISAETVNGRDSDYKHSVRQFRGMVRGTNTHDEIVEPLCLILVNTALICYRPLDRTEMGLGFHPLLYPLQSHASSVSTVLRVSENLTAKSISDEISSSYYAA</sequence>
<gene>
    <name evidence="2" type="ORF">FUG_LOCUS258074</name>
    <name evidence="1" type="ORF">MDCFG202_LOCUS496425</name>
</gene>
<proteinExistence type="predicted"/>
<organism evidence="1 3">
    <name type="scientific">Gibberella zeae</name>
    <name type="common">Wheat head blight fungus</name>
    <name type="synonym">Fusarium graminearum</name>
    <dbReference type="NCBI Taxonomy" id="5518"/>
    <lineage>
        <taxon>Eukaryota</taxon>
        <taxon>Fungi</taxon>
        <taxon>Dikarya</taxon>
        <taxon>Ascomycota</taxon>
        <taxon>Pezizomycotina</taxon>
        <taxon>Sordariomycetes</taxon>
        <taxon>Hypocreomycetidae</taxon>
        <taxon>Hypocreales</taxon>
        <taxon>Nectriaceae</taxon>
        <taxon>Fusarium</taxon>
    </lineage>
</organism>
<reference evidence="2" key="1">
    <citation type="submission" date="2019-04" db="EMBL/GenBank/DDBJ databases">
        <authorList>
            <person name="Melise S."/>
            <person name="Noan J."/>
            <person name="Okalmin O."/>
        </authorList>
    </citation>
    <scope>NUCLEOTIDE SEQUENCE</scope>
    <source>
        <strain evidence="2">FN9</strain>
    </source>
</reference>